<dbReference type="SUPFAM" id="SSF53681">
    <property type="entry name" value="Aspartate/glutamate racemase"/>
    <property type="match status" value="2"/>
</dbReference>
<evidence type="ECO:0000256" key="1">
    <source>
        <dbReference type="ARBA" id="ARBA00001602"/>
    </source>
</evidence>
<keyword evidence="6 7" id="KW-0961">Cell wall biogenesis/degradation</keyword>
<dbReference type="KEGG" id="lto:RGQ30_06450"/>
<proteinExistence type="inferred from homology"/>
<evidence type="ECO:0000313" key="8">
    <source>
        <dbReference type="EMBL" id="BET25144.1"/>
    </source>
</evidence>
<dbReference type="GO" id="GO:0071555">
    <property type="term" value="P:cell wall organization"/>
    <property type="evidence" value="ECO:0007669"/>
    <property type="project" value="UniProtKB-KW"/>
</dbReference>
<comment type="function">
    <text evidence="7">Provides the (R)-glutamate required for cell wall biosynthesis.</text>
</comment>
<dbReference type="GO" id="GO:0008360">
    <property type="term" value="P:regulation of cell shape"/>
    <property type="evidence" value="ECO:0007669"/>
    <property type="project" value="UniProtKB-KW"/>
</dbReference>
<evidence type="ECO:0000256" key="5">
    <source>
        <dbReference type="ARBA" id="ARBA00023235"/>
    </source>
</evidence>
<evidence type="ECO:0000256" key="4">
    <source>
        <dbReference type="ARBA" id="ARBA00022984"/>
    </source>
</evidence>
<dbReference type="Gene3D" id="3.40.50.1860">
    <property type="match status" value="2"/>
</dbReference>
<dbReference type="PANTHER" id="PTHR21198">
    <property type="entry name" value="GLUTAMATE RACEMASE"/>
    <property type="match status" value="1"/>
</dbReference>
<feature type="binding site" evidence="7">
    <location>
        <begin position="190"/>
        <end position="191"/>
    </location>
    <ligand>
        <name>substrate</name>
    </ligand>
</feature>
<feature type="binding site" evidence="7">
    <location>
        <begin position="79"/>
        <end position="80"/>
    </location>
    <ligand>
        <name>substrate</name>
    </ligand>
</feature>
<dbReference type="HAMAP" id="MF_00258">
    <property type="entry name" value="Glu_racemase"/>
    <property type="match status" value="1"/>
</dbReference>
<dbReference type="EMBL" id="AP028947">
    <property type="protein sequence ID" value="BET25144.1"/>
    <property type="molecule type" value="Genomic_DNA"/>
</dbReference>
<dbReference type="EC" id="5.1.1.3" evidence="2 7"/>
<dbReference type="RefSeq" id="WP_130558348.1">
    <property type="nucleotide sequence ID" value="NZ_AP028947.1"/>
</dbReference>
<comment type="pathway">
    <text evidence="7">Cell wall biogenesis; peptidoglycan biosynthesis.</text>
</comment>
<keyword evidence="9" id="KW-1185">Reference proteome</keyword>
<gene>
    <name evidence="7 8" type="primary">murI</name>
    <name evidence="8" type="ORF">RGQ30_06450</name>
</gene>
<dbReference type="InterPro" id="IPR001920">
    <property type="entry name" value="Asp/Glu_race"/>
</dbReference>
<feature type="active site" description="Proton donor/acceptor" evidence="7">
    <location>
        <position position="189"/>
    </location>
</feature>
<evidence type="ECO:0000256" key="2">
    <source>
        <dbReference type="ARBA" id="ARBA00013090"/>
    </source>
</evidence>
<dbReference type="Proteomes" id="UP001329151">
    <property type="component" value="Chromosome"/>
</dbReference>
<evidence type="ECO:0000256" key="7">
    <source>
        <dbReference type="HAMAP-Rule" id="MF_00258"/>
    </source>
</evidence>
<feature type="binding site" evidence="7">
    <location>
        <begin position="15"/>
        <end position="16"/>
    </location>
    <ligand>
        <name>substrate</name>
    </ligand>
</feature>
<dbReference type="AlphaFoldDB" id="A0AA86IXR8"/>
<dbReference type="GO" id="GO:0009252">
    <property type="term" value="P:peptidoglycan biosynthetic process"/>
    <property type="evidence" value="ECO:0007669"/>
    <property type="project" value="UniProtKB-UniRule"/>
</dbReference>
<feature type="binding site" evidence="7">
    <location>
        <begin position="47"/>
        <end position="48"/>
    </location>
    <ligand>
        <name>substrate</name>
    </ligand>
</feature>
<reference evidence="8 9" key="1">
    <citation type="submission" date="2023-10" db="EMBL/GenBank/DDBJ databases">
        <title>Complete Genome Sequence of Limnobacter thiooxidans CS-K2T, Isolated from freshwater lake sediments in Bavaria, Germany.</title>
        <authorList>
            <person name="Naruki M."/>
            <person name="Watanabe A."/>
            <person name="Warashina T."/>
            <person name="Morita T."/>
            <person name="Arakawa K."/>
        </authorList>
    </citation>
    <scope>NUCLEOTIDE SEQUENCE [LARGE SCALE GENOMIC DNA]</scope>
    <source>
        <strain evidence="8 9">CS-K2</strain>
    </source>
</reference>
<dbReference type="PANTHER" id="PTHR21198:SF2">
    <property type="entry name" value="GLUTAMATE RACEMASE"/>
    <property type="match status" value="1"/>
</dbReference>
<keyword evidence="4 7" id="KW-0573">Peptidoglycan synthesis</keyword>
<accession>A0AA86IXR8</accession>
<dbReference type="InterPro" id="IPR004391">
    <property type="entry name" value="Glu_race"/>
</dbReference>
<comment type="catalytic activity">
    <reaction evidence="1 7">
        <text>L-glutamate = D-glutamate</text>
        <dbReference type="Rhea" id="RHEA:12813"/>
        <dbReference type="ChEBI" id="CHEBI:29985"/>
        <dbReference type="ChEBI" id="CHEBI:29986"/>
        <dbReference type="EC" id="5.1.1.3"/>
    </reaction>
</comment>
<evidence type="ECO:0000256" key="6">
    <source>
        <dbReference type="ARBA" id="ARBA00023316"/>
    </source>
</evidence>
<evidence type="ECO:0000313" key="9">
    <source>
        <dbReference type="Proteomes" id="UP001329151"/>
    </source>
</evidence>
<comment type="similarity">
    <text evidence="7">Belongs to the aspartate/glutamate racemases family.</text>
</comment>
<organism evidence="8 9">
    <name type="scientific">Limnobacter thiooxidans</name>
    <dbReference type="NCBI Taxonomy" id="131080"/>
    <lineage>
        <taxon>Bacteria</taxon>
        <taxon>Pseudomonadati</taxon>
        <taxon>Pseudomonadota</taxon>
        <taxon>Betaproteobacteria</taxon>
        <taxon>Burkholderiales</taxon>
        <taxon>Burkholderiaceae</taxon>
        <taxon>Limnobacter</taxon>
    </lineage>
</organism>
<dbReference type="PROSITE" id="PS00923">
    <property type="entry name" value="ASP_GLU_RACEMASE_1"/>
    <property type="match status" value="1"/>
</dbReference>
<evidence type="ECO:0000256" key="3">
    <source>
        <dbReference type="ARBA" id="ARBA00022960"/>
    </source>
</evidence>
<dbReference type="GO" id="GO:0008881">
    <property type="term" value="F:glutamate racemase activity"/>
    <property type="evidence" value="ECO:0007669"/>
    <property type="project" value="UniProtKB-UniRule"/>
</dbReference>
<keyword evidence="5 7" id="KW-0413">Isomerase</keyword>
<dbReference type="InterPro" id="IPR015942">
    <property type="entry name" value="Asp/Glu/hydantoin_racemase"/>
</dbReference>
<keyword evidence="3 7" id="KW-0133">Cell shape</keyword>
<sequence>MAETNLNCQAVGVFDSGVGGLSVLAALLDHLPHERFDFVADERYLPYGDKPQHQISDRVLTLSHWLHNRGCKAMVMACNTATAAAAGQARATYANWPIVGMEPAVKPASLMTRTGVVGILATTNTVASARFKNLVERYEPLARVIAKPCPGLVELIETCPLPQTDIENLLEPLVHDLLNHQADVIVLGCTHYPFVAPIIARLAGPGVAVIETGLPVAKQLKARLDSEGLLVDGSVTQKQGNPVNDRVNFFTTGNPVAFKAKLLNLLGQEWADARIQALAV</sequence>
<name>A0AA86IXR8_9BURK</name>
<dbReference type="NCBIfam" id="TIGR00067">
    <property type="entry name" value="glut_race"/>
    <property type="match status" value="1"/>
</dbReference>
<feature type="active site" description="Proton donor/acceptor" evidence="7">
    <location>
        <position position="78"/>
    </location>
</feature>
<dbReference type="InterPro" id="IPR018187">
    <property type="entry name" value="Asp/Glu_racemase_AS_1"/>
</dbReference>
<dbReference type="PROSITE" id="PS00924">
    <property type="entry name" value="ASP_GLU_RACEMASE_2"/>
    <property type="match status" value="1"/>
</dbReference>
<protein>
    <recommendedName>
        <fullName evidence="2 7">Glutamate racemase</fullName>
        <ecNumber evidence="2 7">5.1.1.3</ecNumber>
    </recommendedName>
</protein>
<dbReference type="InterPro" id="IPR033134">
    <property type="entry name" value="Asp/Glu_racemase_AS_2"/>
</dbReference>
<dbReference type="Pfam" id="PF01177">
    <property type="entry name" value="Asp_Glu_race"/>
    <property type="match status" value="1"/>
</dbReference>